<reference evidence="1 2" key="1">
    <citation type="submission" date="2018-07" db="EMBL/GenBank/DDBJ databases">
        <title>Dyella monticola sp. nov. and Dyella psychrodurans sp. nov. isolated from monsoon evergreen broad-leaved forest soil of Dinghu Mountain, China.</title>
        <authorList>
            <person name="Gao Z."/>
            <person name="Qiu L."/>
        </authorList>
    </citation>
    <scope>NUCLEOTIDE SEQUENCE [LARGE SCALE GENOMIC DNA]</scope>
    <source>
        <strain evidence="1 2">4MSK11</strain>
    </source>
</reference>
<dbReference type="RefSeq" id="WP_115476182.1">
    <property type="nucleotide sequence ID" value="NZ_QRBF01000001.1"/>
</dbReference>
<accession>A0A370XCI1</accession>
<organism evidence="1 2">
    <name type="scientific">Dyella psychrodurans</name>
    <dbReference type="NCBI Taxonomy" id="1927960"/>
    <lineage>
        <taxon>Bacteria</taxon>
        <taxon>Pseudomonadati</taxon>
        <taxon>Pseudomonadota</taxon>
        <taxon>Gammaproteobacteria</taxon>
        <taxon>Lysobacterales</taxon>
        <taxon>Rhodanobacteraceae</taxon>
        <taxon>Dyella</taxon>
    </lineage>
</organism>
<proteinExistence type="predicted"/>
<dbReference type="Proteomes" id="UP000255334">
    <property type="component" value="Unassembled WGS sequence"/>
</dbReference>
<sequence length="228" mass="24360">MAVSTTRVAVDLTTSEHSALARAARRAGVSQRQYLGHALRVQLGIETVASAQDTLRDATDRMERSHVDAVADLDARFATQDAAIRTLLDTHTQTLTTRLGNALQRALDDRTTDESDAIAQAIAESLKDRWSTPGPKSGDHGAEMRDALGAIDAVVERVNTSANNQSATQAEAILALQAAEGKFIEEIAALQAITDHYKKLYRLMVAASPQLAASATPPPGGKSAHKQR</sequence>
<dbReference type="AlphaFoldDB" id="A0A370XCI1"/>
<keyword evidence="2" id="KW-1185">Reference proteome</keyword>
<comment type="caution">
    <text evidence="1">The sequence shown here is derived from an EMBL/GenBank/DDBJ whole genome shotgun (WGS) entry which is preliminary data.</text>
</comment>
<protein>
    <submittedName>
        <fullName evidence="1">Uncharacterized protein</fullName>
    </submittedName>
</protein>
<gene>
    <name evidence="1" type="ORF">DWU99_01235</name>
</gene>
<evidence type="ECO:0000313" key="1">
    <source>
        <dbReference type="EMBL" id="RDS85931.1"/>
    </source>
</evidence>
<dbReference type="EMBL" id="QRBF01000001">
    <property type="protein sequence ID" value="RDS85931.1"/>
    <property type="molecule type" value="Genomic_DNA"/>
</dbReference>
<name>A0A370XCI1_9GAMM</name>
<evidence type="ECO:0000313" key="2">
    <source>
        <dbReference type="Proteomes" id="UP000255334"/>
    </source>
</evidence>